<evidence type="ECO:0000313" key="4">
    <source>
        <dbReference type="Proteomes" id="UP000198752"/>
    </source>
</evidence>
<gene>
    <name evidence="3" type="ORF">SAMN02982927_02251</name>
</gene>
<protein>
    <recommendedName>
        <fullName evidence="2">DUF58 domain-containing protein</fullName>
    </recommendedName>
</protein>
<dbReference type="Proteomes" id="UP000198752">
    <property type="component" value="Unassembled WGS sequence"/>
</dbReference>
<dbReference type="OrthoDB" id="140416at2"/>
<reference evidence="4" key="1">
    <citation type="submission" date="2016-10" db="EMBL/GenBank/DDBJ databases">
        <authorList>
            <person name="Varghese N."/>
            <person name="Submissions S."/>
        </authorList>
    </citation>
    <scope>NUCLEOTIDE SEQUENCE [LARGE SCALE GENOMIC DNA]</scope>
    <source>
        <strain evidence="4">ATCC 700379</strain>
    </source>
</reference>
<feature type="transmembrane region" description="Helical" evidence="1">
    <location>
        <begin position="49"/>
        <end position="67"/>
    </location>
</feature>
<dbReference type="PANTHER" id="PTHR34351">
    <property type="entry name" value="SLR1927 PROTEIN-RELATED"/>
    <property type="match status" value="1"/>
</dbReference>
<dbReference type="RefSeq" id="WP_093672997.1">
    <property type="nucleotide sequence ID" value="NZ_FOOY01000015.1"/>
</dbReference>
<keyword evidence="4" id="KW-1185">Reference proteome</keyword>
<evidence type="ECO:0000313" key="3">
    <source>
        <dbReference type="EMBL" id="SFG62768.1"/>
    </source>
</evidence>
<evidence type="ECO:0000259" key="2">
    <source>
        <dbReference type="Pfam" id="PF01882"/>
    </source>
</evidence>
<dbReference type="PANTHER" id="PTHR34351:SF2">
    <property type="entry name" value="DUF58 DOMAIN-CONTAINING PROTEIN"/>
    <property type="match status" value="1"/>
</dbReference>
<accession>A0A1I2TD46</accession>
<dbReference type="EMBL" id="FOOY01000015">
    <property type="protein sequence ID" value="SFG62768.1"/>
    <property type="molecule type" value="Genomic_DNA"/>
</dbReference>
<sequence length="390" mass="44602">MIGHWLEKGQLHSILRVVPTFVTAVVLFLFAIAQGGFLSWFLFYTFLPIALYLSVLLLYPFHSIVIVRSIDNDQLFSGDTLHLQIHLKRRLAFPLFLMSIYESPEGSLRNGITHTAGVMCWFSREVTIPLDLSNMPRGRHVLKSLVLKTGDPFGFFERSVQLSSRMVVYVYPKSRVISAHELDLPNQTADAFAQQADLSNFSGIRAYRPSDRPSRMDWKSTARTNTLVTKQFEPERERYVSIVLVSRKQESDERFERAISYTVSLVKTFLNYGFTVLLTYRSGSAALFLQDSSSRTLNQVYQTLAELTKQQVLEADEVRMSGNKSYLGYAVSTDAQLAFTMSEFAAKSRQKQKLFYITDELPEQDFNHLRSSWFSATIVSEKELKAGERD</sequence>
<organism evidence="3 4">
    <name type="scientific">Sporolactobacillus nakayamae</name>
    <dbReference type="NCBI Taxonomy" id="269670"/>
    <lineage>
        <taxon>Bacteria</taxon>
        <taxon>Bacillati</taxon>
        <taxon>Bacillota</taxon>
        <taxon>Bacilli</taxon>
        <taxon>Bacillales</taxon>
        <taxon>Sporolactobacillaceae</taxon>
        <taxon>Sporolactobacillus</taxon>
    </lineage>
</organism>
<name>A0A1I2TD46_9BACL</name>
<feature type="transmembrane region" description="Helical" evidence="1">
    <location>
        <begin position="21"/>
        <end position="43"/>
    </location>
</feature>
<proteinExistence type="predicted"/>
<keyword evidence="1" id="KW-1133">Transmembrane helix</keyword>
<dbReference type="Pfam" id="PF01882">
    <property type="entry name" value="DUF58"/>
    <property type="match status" value="1"/>
</dbReference>
<dbReference type="AlphaFoldDB" id="A0A1I2TD46"/>
<feature type="domain" description="DUF58" evidence="2">
    <location>
        <begin position="204"/>
        <end position="244"/>
    </location>
</feature>
<keyword evidence="1" id="KW-0472">Membrane</keyword>
<keyword evidence="1" id="KW-0812">Transmembrane</keyword>
<evidence type="ECO:0000256" key="1">
    <source>
        <dbReference type="SAM" id="Phobius"/>
    </source>
</evidence>
<dbReference type="InterPro" id="IPR002881">
    <property type="entry name" value="DUF58"/>
</dbReference>
<dbReference type="STRING" id="269670.SAMN02982927_02251"/>